<dbReference type="GeneID" id="26228816"/>
<dbReference type="GO" id="GO:0016787">
    <property type="term" value="F:hydrolase activity"/>
    <property type="evidence" value="ECO:0007669"/>
    <property type="project" value="UniProtKB-KW"/>
</dbReference>
<dbReference type="InterPro" id="IPR023123">
    <property type="entry name" value="Tubulin_C"/>
</dbReference>
<evidence type="ECO:0000313" key="14">
    <source>
        <dbReference type="EMBL" id="QQK47427.1"/>
    </source>
</evidence>
<evidence type="ECO:0000259" key="12">
    <source>
        <dbReference type="SMART" id="SM00864"/>
    </source>
</evidence>
<dbReference type="GO" id="GO:0007017">
    <property type="term" value="P:microtubule-based process"/>
    <property type="evidence" value="ECO:0007669"/>
    <property type="project" value="InterPro"/>
</dbReference>
<dbReference type="InterPro" id="IPR008280">
    <property type="entry name" value="Tub_FtsZ_C"/>
</dbReference>
<dbReference type="PRINTS" id="PR01161">
    <property type="entry name" value="TUBULIN"/>
</dbReference>
<sequence length="428" mass="48508">MRGETYRIRHLNIGQAGTQLGNAAWELYLLEHGPKPDEFIDPDVTNQDAKCGSNETFFTKTSGGKSVPRSIFVDLDPLPIDEIRTGPFHAANNYARGHYTVEREISEAVIDSIRHVAGMSLRTRSSCRWLLANFFIKNCHSLQGFLTFHSFGGGTGSGFGSLLLDHLTITYGRKSKLGFSIYPSPRTSNAVVEPHNAVLSTHSTIENSDCTFLVDNDAVLRFDGALNVDLAEFQTNLVLYPRIHYSLISYAPVIGRKRSSHESFKVQYLTFQCFETHYQMGDVVPHDCTQTVHALKTRGNFSFVEWCPTGFKLEINYQKPVRRYDDEFACVDRSVSILSNTTAIAEVWSRLDHYFDLMYSKRSFVHWYVGEGMEEGEFFEAREDLAAPEKDYEGGWLRTAARKVLSTESREGRKMLSKRTLQKGIKSN</sequence>
<protein>
    <recommendedName>
        <fullName evidence="10">Tubulin alpha chain</fullName>
    </recommendedName>
</protein>
<dbReference type="Pfam" id="PF03953">
    <property type="entry name" value="Tubulin_C"/>
    <property type="match status" value="2"/>
</dbReference>
<evidence type="ECO:0000256" key="6">
    <source>
        <dbReference type="ARBA" id="ARBA00022801"/>
    </source>
</evidence>
<dbReference type="SUPFAM" id="SSF55307">
    <property type="entry name" value="Tubulin C-terminal domain-like"/>
    <property type="match status" value="1"/>
</dbReference>
<feature type="domain" description="Tubulin/FtsZ GTPase" evidence="12">
    <location>
        <begin position="54"/>
        <end position="242"/>
    </location>
</feature>
<accession>A0A7T6XUC8</accession>
<comment type="cofactor">
    <cofactor evidence="1">
        <name>Mg(2+)</name>
        <dbReference type="ChEBI" id="CHEBI:18420"/>
    </cofactor>
</comment>
<dbReference type="GO" id="GO:0005200">
    <property type="term" value="F:structural constituent of cytoskeleton"/>
    <property type="evidence" value="ECO:0007669"/>
    <property type="project" value="InterPro"/>
</dbReference>
<dbReference type="InterPro" id="IPR036525">
    <property type="entry name" value="Tubulin/FtsZ_GTPase_sf"/>
</dbReference>
<comment type="function">
    <text evidence="8 10">Tubulin is the major constituent of microtubules, a cylinder consisting of laterally associated linear protofilaments composed of alpha- and beta-tubulin heterodimers. Microtubules grow by the addition of GTP-tubulin dimers to the microtubule end, where a stabilizing cap forms. Below the cap, tubulin dimers are in GDP-bound state, owing to GTPase activity of alpha-tubulin.</text>
</comment>
<dbReference type="VEuPathDB" id="FungiDB:PDIP_63480"/>
<keyword evidence="6" id="KW-0378">Hydrolase</keyword>
<keyword evidence="4 10" id="KW-0493">Microtubule</keyword>
<name>A0A7T6XUC8_PENDI</name>
<reference evidence="14 15" key="1">
    <citation type="submission" date="2020-08" db="EMBL/GenBank/DDBJ databases">
        <title>The completed genome sequence of the pathogenic ascomycete fungus Penicillium digitatum.</title>
        <authorList>
            <person name="Wang M."/>
        </authorList>
    </citation>
    <scope>NUCLEOTIDE SEQUENCE [LARGE SCALE GENOMIC DNA]</scope>
    <source>
        <strain evidence="14 15">PdW03</strain>
    </source>
</reference>
<evidence type="ECO:0000256" key="7">
    <source>
        <dbReference type="ARBA" id="ARBA00023134"/>
    </source>
</evidence>
<dbReference type="Proteomes" id="UP000595662">
    <property type="component" value="Chromosome 6"/>
</dbReference>
<comment type="catalytic activity">
    <reaction evidence="9">
        <text>GTP + H2O = GDP + phosphate + H(+)</text>
        <dbReference type="Rhea" id="RHEA:19669"/>
        <dbReference type="ChEBI" id="CHEBI:15377"/>
        <dbReference type="ChEBI" id="CHEBI:15378"/>
        <dbReference type="ChEBI" id="CHEBI:37565"/>
        <dbReference type="ChEBI" id="CHEBI:43474"/>
        <dbReference type="ChEBI" id="CHEBI:58189"/>
    </reaction>
    <physiologicalReaction direction="left-to-right" evidence="9">
        <dbReference type="Rhea" id="RHEA:19670"/>
    </physiologicalReaction>
</comment>
<evidence type="ECO:0000256" key="2">
    <source>
        <dbReference type="ARBA" id="ARBA00009636"/>
    </source>
</evidence>
<dbReference type="InterPro" id="IPR000217">
    <property type="entry name" value="Tubulin"/>
</dbReference>
<dbReference type="Gene3D" id="1.10.287.600">
    <property type="entry name" value="Helix hairpin bin"/>
    <property type="match status" value="1"/>
</dbReference>
<dbReference type="PRINTS" id="PR01162">
    <property type="entry name" value="ALPHATUBULIN"/>
</dbReference>
<keyword evidence="5 10" id="KW-0547">Nucleotide-binding</keyword>
<comment type="similarity">
    <text evidence="2 10">Belongs to the tubulin family.</text>
</comment>
<dbReference type="RefSeq" id="XP_065957873.1">
    <property type="nucleotide sequence ID" value="XM_066100933.1"/>
</dbReference>
<dbReference type="SMART" id="SM00864">
    <property type="entry name" value="Tubulin"/>
    <property type="match status" value="1"/>
</dbReference>
<dbReference type="InterPro" id="IPR037103">
    <property type="entry name" value="Tubulin/FtsZ-like_C"/>
</dbReference>
<evidence type="ECO:0000256" key="9">
    <source>
        <dbReference type="ARBA" id="ARBA00049117"/>
    </source>
</evidence>
<evidence type="ECO:0000256" key="1">
    <source>
        <dbReference type="ARBA" id="ARBA00001946"/>
    </source>
</evidence>
<dbReference type="InterPro" id="IPR018316">
    <property type="entry name" value="Tubulin/FtsZ_2-layer-sand-dom"/>
</dbReference>
<dbReference type="PROSITE" id="PS00227">
    <property type="entry name" value="TUBULIN"/>
    <property type="match status" value="1"/>
</dbReference>
<dbReference type="SUPFAM" id="SSF52490">
    <property type="entry name" value="Tubulin nucleotide-binding domain-like"/>
    <property type="match status" value="1"/>
</dbReference>
<evidence type="ECO:0000256" key="5">
    <source>
        <dbReference type="ARBA" id="ARBA00022741"/>
    </source>
</evidence>
<feature type="region of interest" description="Disordered" evidence="11">
    <location>
        <begin position="409"/>
        <end position="428"/>
    </location>
</feature>
<dbReference type="Gene3D" id="3.40.50.1440">
    <property type="entry name" value="Tubulin/FtsZ, GTPase domain"/>
    <property type="match status" value="1"/>
</dbReference>
<dbReference type="InterPro" id="IPR002452">
    <property type="entry name" value="Alpha_tubulin"/>
</dbReference>
<organism evidence="14 15">
    <name type="scientific">Penicillium digitatum</name>
    <name type="common">Green mold</name>
    <dbReference type="NCBI Taxonomy" id="36651"/>
    <lineage>
        <taxon>Eukaryota</taxon>
        <taxon>Fungi</taxon>
        <taxon>Dikarya</taxon>
        <taxon>Ascomycota</taxon>
        <taxon>Pezizomycotina</taxon>
        <taxon>Eurotiomycetes</taxon>
        <taxon>Eurotiomycetidae</taxon>
        <taxon>Eurotiales</taxon>
        <taxon>Aspergillaceae</taxon>
        <taxon>Penicillium</taxon>
    </lineage>
</organism>
<evidence type="ECO:0000256" key="10">
    <source>
        <dbReference type="RuleBase" id="RU000352"/>
    </source>
</evidence>
<gene>
    <name evidence="14" type="ORF">Pdw03_5062</name>
</gene>
<dbReference type="Gene3D" id="3.30.1330.20">
    <property type="entry name" value="Tubulin/FtsZ, C-terminal domain"/>
    <property type="match status" value="2"/>
</dbReference>
<dbReference type="AlphaFoldDB" id="A0A7T6XUC8"/>
<evidence type="ECO:0000256" key="4">
    <source>
        <dbReference type="ARBA" id="ARBA00022701"/>
    </source>
</evidence>
<keyword evidence="7 10" id="KW-0342">GTP-binding</keyword>
<dbReference type="EMBL" id="CP060779">
    <property type="protein sequence ID" value="QQK47427.1"/>
    <property type="molecule type" value="Genomic_DNA"/>
</dbReference>
<dbReference type="FunFam" id="1.10.287.600:FF:000001">
    <property type="entry name" value="Tubulin alpha chain"/>
    <property type="match status" value="1"/>
</dbReference>
<dbReference type="GO" id="GO:0005874">
    <property type="term" value="C:microtubule"/>
    <property type="evidence" value="ECO:0007669"/>
    <property type="project" value="UniProtKB-KW"/>
</dbReference>
<evidence type="ECO:0000313" key="15">
    <source>
        <dbReference type="Proteomes" id="UP000595662"/>
    </source>
</evidence>
<comment type="subunit">
    <text evidence="3 10">Dimer of alpha and beta chains. A typical microtubule is a hollow water-filled tube with an outer diameter of 25 nm and an inner diameter of 15 nM. Alpha-beta heterodimers associate head-to-tail to form protofilaments running lengthwise along the microtubule wall with the beta-tubulin subunit facing the microtubule plus end conferring a structural polarity. Microtubules usually have 13 protofilaments but different protofilament numbers can be found in some organisms and specialized cells.</text>
</comment>
<feature type="domain" description="Tubulin/FtsZ 2-layer sandwich" evidence="13">
    <location>
        <begin position="226"/>
        <end position="353"/>
    </location>
</feature>
<evidence type="ECO:0000256" key="3">
    <source>
        <dbReference type="ARBA" id="ARBA00011747"/>
    </source>
</evidence>
<dbReference type="InterPro" id="IPR017975">
    <property type="entry name" value="Tubulin_CS"/>
</dbReference>
<dbReference type="PANTHER" id="PTHR11588">
    <property type="entry name" value="TUBULIN"/>
    <property type="match status" value="1"/>
</dbReference>
<evidence type="ECO:0000259" key="13">
    <source>
        <dbReference type="SMART" id="SM00865"/>
    </source>
</evidence>
<dbReference type="SMART" id="SM00865">
    <property type="entry name" value="Tubulin_C"/>
    <property type="match status" value="1"/>
</dbReference>
<dbReference type="GO" id="GO:0005525">
    <property type="term" value="F:GTP binding"/>
    <property type="evidence" value="ECO:0007669"/>
    <property type="project" value="UniProtKB-UniRule"/>
</dbReference>
<evidence type="ECO:0000256" key="8">
    <source>
        <dbReference type="ARBA" id="ARBA00034296"/>
    </source>
</evidence>
<dbReference type="InterPro" id="IPR003008">
    <property type="entry name" value="Tubulin_FtsZ_GTPase"/>
</dbReference>
<evidence type="ECO:0000256" key="11">
    <source>
        <dbReference type="SAM" id="MobiDB-lite"/>
    </source>
</evidence>
<dbReference type="Pfam" id="PF00091">
    <property type="entry name" value="Tubulin"/>
    <property type="match status" value="2"/>
</dbReference>
<proteinExistence type="inferred from homology"/>